<dbReference type="HOGENOM" id="CLU_065944_0_0_1"/>
<dbReference type="InParanoid" id="K3W7W7"/>
<evidence type="ECO:0000256" key="3">
    <source>
        <dbReference type="SAM" id="MobiDB-lite"/>
    </source>
</evidence>
<dbReference type="OMA" id="RFICTTR"/>
<evidence type="ECO:0000256" key="2">
    <source>
        <dbReference type="ARBA" id="ARBA00023242"/>
    </source>
</evidence>
<comment type="subcellular location">
    <subcellularLocation>
        <location evidence="1">Nucleus</location>
    </subcellularLocation>
</comment>
<accession>K3W7W7</accession>
<reference evidence="5" key="3">
    <citation type="submission" date="2015-02" db="UniProtKB">
        <authorList>
            <consortium name="EnsemblProtists"/>
        </authorList>
    </citation>
    <scope>IDENTIFICATION</scope>
    <source>
        <strain evidence="5">DAOM BR144</strain>
    </source>
</reference>
<dbReference type="eggNOG" id="ENOG502RZV4">
    <property type="taxonomic scope" value="Eukaryota"/>
</dbReference>
<dbReference type="Pfam" id="PF06203">
    <property type="entry name" value="CCT"/>
    <property type="match status" value="1"/>
</dbReference>
<dbReference type="EnsemblProtists" id="PYU1_T001058">
    <property type="protein sequence ID" value="PYU1_T001058"/>
    <property type="gene ID" value="PYU1_G001058"/>
</dbReference>
<evidence type="ECO:0000259" key="4">
    <source>
        <dbReference type="PROSITE" id="PS51017"/>
    </source>
</evidence>
<sequence>MLHEFEDTTTAWLQDPVKNWREWPMPLDKALTSVDSEGILEKVNEDKLARDVDDLSAIFEELAEGVVDFPLPCDDELATGSDVAEEWIDSLDSDAMNVNEISEAFDALVAEQELAMSKEEATLKEAETDETTSASYSSSEYDDDDEDMEDSDDEDDSPRAITINIIPSPPVWANMVPLDPRSCIKTAVFKNVDSRIPRVNIPRMDLSFAAKAKEVKAAVGPLFQRKSPASESEMSRVPEYRHDPATCWICKSSKTPEKKRALHRYHEKRSRRNWKKGPRYSGRSNVAASRVRNGGRFICTTQWI</sequence>
<dbReference type="VEuPathDB" id="FungiDB:PYU1_G001058"/>
<evidence type="ECO:0000313" key="5">
    <source>
        <dbReference type="EnsemblProtists" id="PYU1_T001058"/>
    </source>
</evidence>
<proteinExistence type="predicted"/>
<dbReference type="Proteomes" id="UP000019132">
    <property type="component" value="Unassembled WGS sequence"/>
</dbReference>
<feature type="region of interest" description="Disordered" evidence="3">
    <location>
        <begin position="120"/>
        <end position="161"/>
    </location>
</feature>
<dbReference type="EMBL" id="GL376620">
    <property type="status" value="NOT_ANNOTATED_CDS"/>
    <property type="molecule type" value="Genomic_DNA"/>
</dbReference>
<dbReference type="GO" id="GO:0005634">
    <property type="term" value="C:nucleus"/>
    <property type="evidence" value="ECO:0007669"/>
    <property type="project" value="UniProtKB-SubCell"/>
</dbReference>
<name>K3W7W7_GLOUD</name>
<dbReference type="AlphaFoldDB" id="K3W7W7"/>
<keyword evidence="6" id="KW-1185">Reference proteome</keyword>
<dbReference type="STRING" id="431595.K3W7W7"/>
<feature type="domain" description="CCT" evidence="4">
    <location>
        <begin position="258"/>
        <end position="300"/>
    </location>
</feature>
<organism evidence="5 6">
    <name type="scientific">Globisporangium ultimum (strain ATCC 200006 / CBS 805.95 / DAOM BR144)</name>
    <name type="common">Pythium ultimum</name>
    <dbReference type="NCBI Taxonomy" id="431595"/>
    <lineage>
        <taxon>Eukaryota</taxon>
        <taxon>Sar</taxon>
        <taxon>Stramenopiles</taxon>
        <taxon>Oomycota</taxon>
        <taxon>Peronosporomycetes</taxon>
        <taxon>Pythiales</taxon>
        <taxon>Pythiaceae</taxon>
        <taxon>Globisporangium</taxon>
    </lineage>
</organism>
<protein>
    <recommendedName>
        <fullName evidence="4">CCT domain-containing protein</fullName>
    </recommendedName>
</protein>
<reference evidence="6" key="2">
    <citation type="submission" date="2010-04" db="EMBL/GenBank/DDBJ databases">
        <authorList>
            <person name="Buell R."/>
            <person name="Hamilton J."/>
            <person name="Hostetler J."/>
        </authorList>
    </citation>
    <scope>NUCLEOTIDE SEQUENCE [LARGE SCALE GENOMIC DNA]</scope>
    <source>
        <strain evidence="6">DAOM:BR144</strain>
    </source>
</reference>
<keyword evidence="2" id="KW-0539">Nucleus</keyword>
<evidence type="ECO:0000256" key="1">
    <source>
        <dbReference type="ARBA" id="ARBA00004123"/>
    </source>
</evidence>
<feature type="compositionally biased region" description="Acidic residues" evidence="3">
    <location>
        <begin position="140"/>
        <end position="156"/>
    </location>
</feature>
<dbReference type="InterPro" id="IPR010402">
    <property type="entry name" value="CCT_domain"/>
</dbReference>
<dbReference type="PROSITE" id="PS51017">
    <property type="entry name" value="CCT"/>
    <property type="match status" value="1"/>
</dbReference>
<evidence type="ECO:0000313" key="6">
    <source>
        <dbReference type="Proteomes" id="UP000019132"/>
    </source>
</evidence>
<reference evidence="6" key="1">
    <citation type="journal article" date="2010" name="Genome Biol.">
        <title>Genome sequence of the necrotrophic plant pathogen Pythium ultimum reveals original pathogenicity mechanisms and effector repertoire.</title>
        <authorList>
            <person name="Levesque C.A."/>
            <person name="Brouwer H."/>
            <person name="Cano L."/>
            <person name="Hamilton J.P."/>
            <person name="Holt C."/>
            <person name="Huitema E."/>
            <person name="Raffaele S."/>
            <person name="Robideau G.P."/>
            <person name="Thines M."/>
            <person name="Win J."/>
            <person name="Zerillo M.M."/>
            <person name="Beakes G.W."/>
            <person name="Boore J.L."/>
            <person name="Busam D."/>
            <person name="Dumas B."/>
            <person name="Ferriera S."/>
            <person name="Fuerstenberg S.I."/>
            <person name="Gachon C.M."/>
            <person name="Gaulin E."/>
            <person name="Govers F."/>
            <person name="Grenville-Briggs L."/>
            <person name="Horner N."/>
            <person name="Hostetler J."/>
            <person name="Jiang R.H."/>
            <person name="Johnson J."/>
            <person name="Krajaejun T."/>
            <person name="Lin H."/>
            <person name="Meijer H.J."/>
            <person name="Moore B."/>
            <person name="Morris P."/>
            <person name="Phuntmart V."/>
            <person name="Puiu D."/>
            <person name="Shetty J."/>
            <person name="Stajich J.E."/>
            <person name="Tripathy S."/>
            <person name="Wawra S."/>
            <person name="van West P."/>
            <person name="Whitty B.R."/>
            <person name="Coutinho P.M."/>
            <person name="Henrissat B."/>
            <person name="Martin F."/>
            <person name="Thomas P.D."/>
            <person name="Tyler B.M."/>
            <person name="De Vries R.P."/>
            <person name="Kamoun S."/>
            <person name="Yandell M."/>
            <person name="Tisserat N."/>
            <person name="Buell C.R."/>
        </authorList>
    </citation>
    <scope>NUCLEOTIDE SEQUENCE</scope>
    <source>
        <strain evidence="6">DAOM:BR144</strain>
    </source>
</reference>